<dbReference type="NCBIfam" id="TIGR02775">
    <property type="entry name" value="TrbG_Ti"/>
    <property type="match status" value="1"/>
</dbReference>
<reference evidence="4 5" key="1">
    <citation type="submission" date="2009-10" db="EMBL/GenBank/DDBJ databases">
        <title>Complete sequence of Halothiobacillus neapolitanus c2.</title>
        <authorList>
            <consortium name="US DOE Joint Genome Institute"/>
            <person name="Lucas S."/>
            <person name="Copeland A."/>
            <person name="Lapidus A."/>
            <person name="Glavina del Rio T."/>
            <person name="Tice H."/>
            <person name="Bruce D."/>
            <person name="Goodwin L."/>
            <person name="Pitluck S."/>
            <person name="Davenport K."/>
            <person name="Brettin T."/>
            <person name="Detter J.C."/>
            <person name="Han C."/>
            <person name="Tapia R."/>
            <person name="Larimer F."/>
            <person name="Land M."/>
            <person name="Hauser L."/>
            <person name="Kyrpides N."/>
            <person name="Mikhailova N."/>
            <person name="Kerfeld C."/>
            <person name="Cannon G."/>
            <person name="Heinhort S."/>
        </authorList>
    </citation>
    <scope>NUCLEOTIDE SEQUENCE [LARGE SCALE GENOMIC DNA]</scope>
    <source>
        <strain evidence="5">ATCC 23641 / c2</strain>
    </source>
</reference>
<dbReference type="STRING" id="555778.Hneap_1666"/>
<dbReference type="InterPro" id="IPR010258">
    <property type="entry name" value="Conjugal_tfr_TrbG/VirB9/CagX"/>
</dbReference>
<dbReference type="Gene3D" id="2.60.40.2500">
    <property type="match status" value="1"/>
</dbReference>
<dbReference type="InterPro" id="IPR033645">
    <property type="entry name" value="VirB9/CagX/TrbG_C"/>
</dbReference>
<dbReference type="RefSeq" id="WP_012824525.1">
    <property type="nucleotide sequence ID" value="NC_013422.1"/>
</dbReference>
<organism evidence="4 5">
    <name type="scientific">Halothiobacillus neapolitanus (strain ATCC 23641 / DSM 15147 / CIP 104769 / NCIMB 8539 / c2)</name>
    <name type="common">Thiobacillus neapolitanus</name>
    <dbReference type="NCBI Taxonomy" id="555778"/>
    <lineage>
        <taxon>Bacteria</taxon>
        <taxon>Pseudomonadati</taxon>
        <taxon>Pseudomonadota</taxon>
        <taxon>Gammaproteobacteria</taxon>
        <taxon>Chromatiales</taxon>
        <taxon>Halothiobacillaceae</taxon>
        <taxon>Halothiobacillus</taxon>
    </lineage>
</organism>
<dbReference type="HOGENOM" id="CLU_058585_1_1_6"/>
<dbReference type="AlphaFoldDB" id="D0L1B9"/>
<feature type="chain" id="PRO_5003009696" evidence="3">
    <location>
        <begin position="34"/>
        <end position="338"/>
    </location>
</feature>
<name>D0L1B9_HALNC</name>
<dbReference type="Proteomes" id="UP000009102">
    <property type="component" value="Chromosome"/>
</dbReference>
<dbReference type="KEGG" id="hna:Hneap_1666"/>
<gene>
    <name evidence="4" type="ordered locus">Hneap_1666</name>
</gene>
<dbReference type="OrthoDB" id="5357875at2"/>
<keyword evidence="2 3" id="KW-0732">Signal</keyword>
<dbReference type="Pfam" id="PF03524">
    <property type="entry name" value="CagX"/>
    <property type="match status" value="1"/>
</dbReference>
<keyword evidence="5" id="KW-1185">Reference proteome</keyword>
<dbReference type="EMBL" id="CP001801">
    <property type="protein sequence ID" value="ACX96492.1"/>
    <property type="molecule type" value="Genomic_DNA"/>
</dbReference>
<dbReference type="CDD" id="cd06911">
    <property type="entry name" value="VirB9_CagX_TrbG"/>
    <property type="match status" value="1"/>
</dbReference>
<evidence type="ECO:0000256" key="1">
    <source>
        <dbReference type="ARBA" id="ARBA00006135"/>
    </source>
</evidence>
<protein>
    <submittedName>
        <fullName evidence="4">P-type conjugative transfer protein TrbG</fullName>
    </submittedName>
</protein>
<accession>D0L1B9</accession>
<feature type="signal peptide" evidence="3">
    <location>
        <begin position="1"/>
        <end position="33"/>
    </location>
</feature>
<proteinExistence type="inferred from homology"/>
<dbReference type="InterPro" id="IPR038161">
    <property type="entry name" value="VirB9/CagX/TrbG_C_sf"/>
</dbReference>
<dbReference type="eggNOG" id="COG3504">
    <property type="taxonomic scope" value="Bacteria"/>
</dbReference>
<evidence type="ECO:0000313" key="4">
    <source>
        <dbReference type="EMBL" id="ACX96492.1"/>
    </source>
</evidence>
<dbReference type="InterPro" id="IPR014142">
    <property type="entry name" value="TrbG_Ti"/>
</dbReference>
<sequence length="338" mass="37088">MNKPILIRGRMLSPLARAVAIGIALSVTSVAFAEPVVPAIEHGGAETRPSQANTVAMPRHLNLTPIPIPHPAVMASTMSERFLQNPKAIPAQGNNGQVTFVYGQSVPTITCAPLRICDISLEPGEVINGAPQMGDTVRWQVAPAVSGEGADKITHVIVKPTDVGLDTNMVIPTNRRTYYLRLVSDKKNYVTSIGFTYPDTQAKQWAAYQAQQAKKAAVVVDKPAVSVDQLDFNYTVKSVKGMGMVPVRIFNDGQKVFIQMPTDMQEAPALFIVGQDGKDQLVNYRLRDGYFIVDRLFHQAALIAGVGDDQSRITITHHDHRVIEKAKSDKNWFLDYED</sequence>
<evidence type="ECO:0000313" key="5">
    <source>
        <dbReference type="Proteomes" id="UP000009102"/>
    </source>
</evidence>
<comment type="similarity">
    <text evidence="1">Belongs to the TrbG/VirB9 family.</text>
</comment>
<evidence type="ECO:0000256" key="3">
    <source>
        <dbReference type="SAM" id="SignalP"/>
    </source>
</evidence>
<evidence type="ECO:0000256" key="2">
    <source>
        <dbReference type="ARBA" id="ARBA00022729"/>
    </source>
</evidence>